<dbReference type="Gene3D" id="2.60.40.10">
    <property type="entry name" value="Immunoglobulins"/>
    <property type="match status" value="4"/>
</dbReference>
<dbReference type="InterPro" id="IPR010221">
    <property type="entry name" value="VCBS_dom"/>
</dbReference>
<feature type="compositionally biased region" description="Polar residues" evidence="3">
    <location>
        <begin position="188"/>
        <end position="199"/>
    </location>
</feature>
<dbReference type="PANTHER" id="PTHR38340">
    <property type="entry name" value="S-LAYER PROTEIN"/>
    <property type="match status" value="1"/>
</dbReference>
<organism evidence="5 6">
    <name type="scientific">Neisseria iguanae</name>
    <dbReference type="NCBI Taxonomy" id="90242"/>
    <lineage>
        <taxon>Bacteria</taxon>
        <taxon>Pseudomonadati</taxon>
        <taxon>Pseudomonadota</taxon>
        <taxon>Betaproteobacteria</taxon>
        <taxon>Neisseriales</taxon>
        <taxon>Neisseriaceae</taxon>
        <taxon>Neisseria</taxon>
    </lineage>
</organism>
<protein>
    <recommendedName>
        <fullName evidence="4">VWFA domain-containing protein</fullName>
    </recommendedName>
</protein>
<keyword evidence="2" id="KW-0964">Secreted</keyword>
<dbReference type="SMART" id="SM00327">
    <property type="entry name" value="VWA"/>
    <property type="match status" value="1"/>
</dbReference>
<comment type="subcellular location">
    <subcellularLocation>
        <location evidence="1">Secreted</location>
    </subcellularLocation>
</comment>
<dbReference type="InterPro" id="IPR050557">
    <property type="entry name" value="RTX_toxin/Mannuronan_C5-epim"/>
</dbReference>
<dbReference type="OrthoDB" id="8622300at2"/>
<dbReference type="InterPro" id="IPR002035">
    <property type="entry name" value="VWF_A"/>
</dbReference>
<dbReference type="AlphaFoldDB" id="A0A2P7TXS5"/>
<keyword evidence="6" id="KW-1185">Reference proteome</keyword>
<name>A0A2P7TXS5_9NEIS</name>
<dbReference type="PROSITE" id="PS00330">
    <property type="entry name" value="HEMOLYSIN_CALCIUM"/>
    <property type="match status" value="2"/>
</dbReference>
<dbReference type="Pfam" id="PF17963">
    <property type="entry name" value="Big_9"/>
    <property type="match status" value="1"/>
</dbReference>
<evidence type="ECO:0000313" key="5">
    <source>
        <dbReference type="EMBL" id="PSJ79544.1"/>
    </source>
</evidence>
<dbReference type="NCBIfam" id="TIGR01965">
    <property type="entry name" value="VCBS_repeat"/>
    <property type="match status" value="1"/>
</dbReference>
<dbReference type="InterPro" id="IPR044016">
    <property type="entry name" value="Big_13"/>
</dbReference>
<accession>A0A2P7TXS5</accession>
<dbReference type="GO" id="GO:0005509">
    <property type="term" value="F:calcium ion binding"/>
    <property type="evidence" value="ECO:0007669"/>
    <property type="project" value="InterPro"/>
</dbReference>
<dbReference type="SUPFAM" id="SSF51120">
    <property type="entry name" value="beta-Roll"/>
    <property type="match status" value="2"/>
</dbReference>
<evidence type="ECO:0000256" key="3">
    <source>
        <dbReference type="SAM" id="MobiDB-lite"/>
    </source>
</evidence>
<dbReference type="Pfam" id="PF00353">
    <property type="entry name" value="HemolysinCabind"/>
    <property type="match status" value="3"/>
</dbReference>
<evidence type="ECO:0000313" key="6">
    <source>
        <dbReference type="Proteomes" id="UP000241868"/>
    </source>
</evidence>
<sequence length="1156" mass="120844">MNYKKVIKEMSKNITLKINNAKETVETVKFQTASGEVLRIPAQAKVNYQFIDETTQFGPENIMTKRVGDNLEVAFEGSDISNPDLIIEGYYSSETDASKSSLLMGQHENGGMYPYVPESAEPADAVTMLAEEVEAGQALGGEIINSLWAPNPLWLLALLPLGAAAAALAKNHDDDKDNKAAITVDAPSDSSNAKPTITGTVDDVESGQTVTLTVTDAGGATQVVTTTVKADGTYRAEVPNALPDGNYTVAAEVADKTGNKANAADTGSIDTTAAITVVAPDLTNDNTPLISGTATDVEEGRVVTLTVTDAGGATQVVTTTVKADGTYRAEVPNALPDGNYTVAAKVTDKAGNEAEARDDNGGKGNVIDTTAPAITVDVPDNSSDNTPAVTGKTDAPEGSVVTLTVTDAGGATQVVTTTVKGDGTYWAEVPNALPEGPVTATAEVEDPAGNKGKATDKGNIDTTAPVVAAEDNTVEEASAAAVTGVIKVTDQSIAGITVGGKDVTGATESIPVVIATKLGTLAVTGYDSVKGEVSYRYTENGKAKDHSAGDDSVKDSFLVVVRDAAGNTAMDSLDIQITDTAPVALGDVNNIAESSGSVSGNVLDNDRLGADTLVSVAADYTVGRYGLLKLGANGEYTYTLNPDNPVIKALNTGDTLQDTFTYAVTDADGDKSTATLTITINGEDADKSIIGTNGSNTITGGTGNDALIGDAGDYQLIIKPGHDYNVAVILDTSSSMANYKTSSGESYMEIARKSLLKLAQDFAGHDGNLNVTLFAFNTTSKQVINISDLTESNVDQLVVKIKSLVAGGTTNYDDVFRDASSWFNQVSGNNYKNVTYFLTDGQPTTYGDTGMVKYRGYITQEGINKALESFAELSKVSDVHAVGFSQGVQANMLDFFDNTVPDGHSLRNNSFYYNTYPFAVTYRGLAGEAQVVSTPGEFDAALESGTVERVLNAVSSDTLHGGEGNDIIFGDSINTDHLSWTNGIASIQHTEGSHDGMGARALTEYIKWTENSGSDATEQQIGDYVRENWVKLLDNRIDGGNDTLVGGSGDDILFGGAGNDTLTGGEGADKFVFLANSNSGHDVITDFEAGVDKVVFADLISPRQLENAVWDDANHVLSFTGVAKDGQTYQNSITFQGLSAGETLESVLQNHVETLG</sequence>
<dbReference type="CDD" id="cd00198">
    <property type="entry name" value="vWFA"/>
    <property type="match status" value="1"/>
</dbReference>
<proteinExistence type="predicted"/>
<dbReference type="NCBIfam" id="NF033510">
    <property type="entry name" value="Ca_tandemer"/>
    <property type="match status" value="3"/>
</dbReference>
<dbReference type="Gene3D" id="3.40.50.410">
    <property type="entry name" value="von Willebrand factor, type A domain"/>
    <property type="match status" value="1"/>
</dbReference>
<dbReference type="EMBL" id="PXYY01000096">
    <property type="protein sequence ID" value="PSJ79544.1"/>
    <property type="molecule type" value="Genomic_DNA"/>
</dbReference>
<evidence type="ECO:0000256" key="1">
    <source>
        <dbReference type="ARBA" id="ARBA00004613"/>
    </source>
</evidence>
<dbReference type="Pfam" id="PF13519">
    <property type="entry name" value="VWA_2"/>
    <property type="match status" value="1"/>
</dbReference>
<feature type="region of interest" description="Disordered" evidence="3">
    <location>
        <begin position="182"/>
        <end position="201"/>
    </location>
</feature>
<dbReference type="GO" id="GO:0005576">
    <property type="term" value="C:extracellular region"/>
    <property type="evidence" value="ECO:0007669"/>
    <property type="project" value="UniProtKB-SubCell"/>
</dbReference>
<dbReference type="Gene3D" id="2.150.10.10">
    <property type="entry name" value="Serralysin-like metalloprotease, C-terminal"/>
    <property type="match status" value="1"/>
</dbReference>
<dbReference type="SUPFAM" id="SSF53300">
    <property type="entry name" value="vWA-like"/>
    <property type="match status" value="1"/>
</dbReference>
<feature type="domain" description="VWFA" evidence="4">
    <location>
        <begin position="725"/>
        <end position="950"/>
    </location>
</feature>
<dbReference type="InterPro" id="IPR001343">
    <property type="entry name" value="Hemolysn_Ca-bd"/>
</dbReference>
<dbReference type="PANTHER" id="PTHR38340:SF1">
    <property type="entry name" value="S-LAYER PROTEIN"/>
    <property type="match status" value="1"/>
</dbReference>
<evidence type="ECO:0000259" key="4">
    <source>
        <dbReference type="PROSITE" id="PS50234"/>
    </source>
</evidence>
<dbReference type="PRINTS" id="PR00313">
    <property type="entry name" value="CABNDNGRPT"/>
</dbReference>
<dbReference type="Pfam" id="PF19077">
    <property type="entry name" value="Big_13"/>
    <property type="match status" value="3"/>
</dbReference>
<dbReference type="InterPro" id="IPR013783">
    <property type="entry name" value="Ig-like_fold"/>
</dbReference>
<dbReference type="PROSITE" id="PS50234">
    <property type="entry name" value="VWFA"/>
    <property type="match status" value="1"/>
</dbReference>
<reference evidence="5 6" key="1">
    <citation type="submission" date="2018-03" db="EMBL/GenBank/DDBJ databases">
        <title>Neisseria weixii sp. nov., isolated from the intestinal contents of Tibetan Plateau pika (Ochotona curzoniae) in Yushu, Qinghai Province, China.</title>
        <authorList>
            <person name="Gui Z."/>
        </authorList>
    </citation>
    <scope>NUCLEOTIDE SEQUENCE [LARGE SCALE GENOMIC DNA]</scope>
    <source>
        <strain evidence="5 6">ATCC 51483</strain>
    </source>
</reference>
<feature type="region of interest" description="Disordered" evidence="3">
    <location>
        <begin position="375"/>
        <end position="395"/>
    </location>
</feature>
<comment type="caution">
    <text evidence="5">The sequence shown here is derived from an EMBL/GenBank/DDBJ whole genome shotgun (WGS) entry which is preliminary data.</text>
</comment>
<dbReference type="InterPro" id="IPR011049">
    <property type="entry name" value="Serralysin-like_metalloprot_C"/>
</dbReference>
<evidence type="ECO:0000256" key="2">
    <source>
        <dbReference type="ARBA" id="ARBA00022525"/>
    </source>
</evidence>
<gene>
    <name evidence="5" type="ORF">C7N83_11575</name>
</gene>
<dbReference type="InterPro" id="IPR036465">
    <property type="entry name" value="vWFA_dom_sf"/>
</dbReference>
<dbReference type="InterPro" id="IPR018511">
    <property type="entry name" value="Hemolysin-typ_Ca-bd_CS"/>
</dbReference>
<dbReference type="Proteomes" id="UP000241868">
    <property type="component" value="Unassembled WGS sequence"/>
</dbReference>